<gene>
    <name evidence="10" type="primary">lepB</name>
    <name evidence="10" type="ORF">COU11_04275</name>
</gene>
<dbReference type="GO" id="GO:0009003">
    <property type="term" value="F:signal peptidase activity"/>
    <property type="evidence" value="ECO:0007669"/>
    <property type="project" value="UniProtKB-EC"/>
</dbReference>
<dbReference type="PROSITE" id="PS00761">
    <property type="entry name" value="SPASE_I_3"/>
    <property type="match status" value="1"/>
</dbReference>
<keyword evidence="4 7" id="KW-0645">Protease</keyword>
<dbReference type="InterPro" id="IPR036286">
    <property type="entry name" value="LexA/Signal_pep-like_sf"/>
</dbReference>
<feature type="domain" description="Peptidase S26" evidence="9">
    <location>
        <begin position="14"/>
        <end position="173"/>
    </location>
</feature>
<evidence type="ECO:0000313" key="10">
    <source>
        <dbReference type="EMBL" id="PIR86698.1"/>
    </source>
</evidence>
<evidence type="ECO:0000256" key="4">
    <source>
        <dbReference type="ARBA" id="ARBA00022670"/>
    </source>
</evidence>
<accession>A0A2H0UJW3</accession>
<feature type="active site" evidence="6">
    <location>
        <position position="44"/>
    </location>
</feature>
<dbReference type="PROSITE" id="PS00760">
    <property type="entry name" value="SPASE_I_2"/>
    <property type="match status" value="1"/>
</dbReference>
<evidence type="ECO:0000313" key="11">
    <source>
        <dbReference type="Proteomes" id="UP000229526"/>
    </source>
</evidence>
<dbReference type="GO" id="GO:0016020">
    <property type="term" value="C:membrane"/>
    <property type="evidence" value="ECO:0007669"/>
    <property type="project" value="UniProtKB-SubCell"/>
</dbReference>
<comment type="similarity">
    <text evidence="2 8">Belongs to the peptidase S26 family.</text>
</comment>
<dbReference type="CDD" id="cd06530">
    <property type="entry name" value="S26_SPase_I"/>
    <property type="match status" value="1"/>
</dbReference>
<keyword evidence="7" id="KW-0812">Transmembrane</keyword>
<name>A0A2H0UJW3_9BACT</name>
<feature type="transmembrane region" description="Helical" evidence="7">
    <location>
        <begin position="12"/>
        <end position="30"/>
    </location>
</feature>
<dbReference type="InterPro" id="IPR019533">
    <property type="entry name" value="Peptidase_S26"/>
</dbReference>
<dbReference type="EC" id="3.4.21.89" evidence="3 7"/>
<dbReference type="Proteomes" id="UP000229526">
    <property type="component" value="Unassembled WGS sequence"/>
</dbReference>
<dbReference type="GO" id="GO:0006465">
    <property type="term" value="P:signal peptide processing"/>
    <property type="evidence" value="ECO:0007669"/>
    <property type="project" value="InterPro"/>
</dbReference>
<proteinExistence type="inferred from homology"/>
<dbReference type="InterPro" id="IPR019758">
    <property type="entry name" value="Pept_S26A_signal_pept_1_CS"/>
</dbReference>
<dbReference type="PANTHER" id="PTHR43390:SF1">
    <property type="entry name" value="CHLOROPLAST PROCESSING PEPTIDASE"/>
    <property type="match status" value="1"/>
</dbReference>
<evidence type="ECO:0000256" key="2">
    <source>
        <dbReference type="ARBA" id="ARBA00009370"/>
    </source>
</evidence>
<feature type="active site" evidence="6">
    <location>
        <position position="87"/>
    </location>
</feature>
<keyword evidence="5 7" id="KW-0378">Hydrolase</keyword>
<evidence type="ECO:0000256" key="7">
    <source>
        <dbReference type="RuleBase" id="RU003993"/>
    </source>
</evidence>
<dbReference type="PANTHER" id="PTHR43390">
    <property type="entry name" value="SIGNAL PEPTIDASE I"/>
    <property type="match status" value="1"/>
</dbReference>
<dbReference type="PRINTS" id="PR00727">
    <property type="entry name" value="LEADERPTASE"/>
</dbReference>
<dbReference type="InterPro" id="IPR000223">
    <property type="entry name" value="Pept_S26A_signal_pept_1"/>
</dbReference>
<dbReference type="InterPro" id="IPR019757">
    <property type="entry name" value="Pept_S26A_signal_pept_1_Lys-AS"/>
</dbReference>
<comment type="caution">
    <text evidence="10">The sequence shown here is derived from an EMBL/GenBank/DDBJ whole genome shotgun (WGS) entry which is preliminary data.</text>
</comment>
<organism evidence="10 11">
    <name type="scientific">Candidatus Harrisonbacteria bacterium CG10_big_fil_rev_8_21_14_0_10_49_15</name>
    <dbReference type="NCBI Taxonomy" id="1974587"/>
    <lineage>
        <taxon>Bacteria</taxon>
        <taxon>Candidatus Harrisoniibacteriota</taxon>
    </lineage>
</organism>
<dbReference type="GO" id="GO:0004252">
    <property type="term" value="F:serine-type endopeptidase activity"/>
    <property type="evidence" value="ECO:0007669"/>
    <property type="project" value="InterPro"/>
</dbReference>
<keyword evidence="7" id="KW-1133">Transmembrane helix</keyword>
<comment type="subcellular location">
    <subcellularLocation>
        <location evidence="8">Membrane</location>
        <topology evidence="8">Single-pass type II membrane protein</topology>
    </subcellularLocation>
</comment>
<dbReference type="Pfam" id="PF10502">
    <property type="entry name" value="Peptidase_S26"/>
    <property type="match status" value="1"/>
</dbReference>
<dbReference type="AlphaFoldDB" id="A0A2H0UJW3"/>
<evidence type="ECO:0000256" key="5">
    <source>
        <dbReference type="ARBA" id="ARBA00022801"/>
    </source>
</evidence>
<dbReference type="SUPFAM" id="SSF51306">
    <property type="entry name" value="LexA/Signal peptidase"/>
    <property type="match status" value="1"/>
</dbReference>
<dbReference type="Gene3D" id="2.10.109.10">
    <property type="entry name" value="Umud Fragment, subunit A"/>
    <property type="match status" value="1"/>
</dbReference>
<evidence type="ECO:0000256" key="3">
    <source>
        <dbReference type="ARBA" id="ARBA00013208"/>
    </source>
</evidence>
<evidence type="ECO:0000259" key="9">
    <source>
        <dbReference type="Pfam" id="PF10502"/>
    </source>
</evidence>
<dbReference type="InterPro" id="IPR019756">
    <property type="entry name" value="Pept_S26A_signal_pept_1_Ser-AS"/>
</dbReference>
<keyword evidence="7" id="KW-0472">Membrane</keyword>
<sequence length="189" mass="21476">MARSKLKRFLGHLWEIAEIIIIALVTVYIIRTFIAQPFLVSGASMESTFIDGDYLLIDELTYYFREPARGEVVVFRYPLNPKSFFIKRIIGLPGETVQVFNDQIRITPAESGEPFILDEFYLDESTYTSGEQSTELAAGEYFVMGDNRSNSFDSRNWGALDKGEIVGLARLRVFPFTDFGVVRNPSFGN</sequence>
<evidence type="ECO:0000256" key="8">
    <source>
        <dbReference type="RuleBase" id="RU362042"/>
    </source>
</evidence>
<protein>
    <recommendedName>
        <fullName evidence="3 7">Signal peptidase I</fullName>
        <ecNumber evidence="3 7">3.4.21.89</ecNumber>
    </recommendedName>
</protein>
<evidence type="ECO:0000256" key="6">
    <source>
        <dbReference type="PIRSR" id="PIRSR600223-1"/>
    </source>
</evidence>
<dbReference type="NCBIfam" id="TIGR02227">
    <property type="entry name" value="sigpep_I_bact"/>
    <property type="match status" value="1"/>
</dbReference>
<evidence type="ECO:0000256" key="1">
    <source>
        <dbReference type="ARBA" id="ARBA00000677"/>
    </source>
</evidence>
<reference evidence="11" key="1">
    <citation type="submission" date="2017-09" db="EMBL/GenBank/DDBJ databases">
        <title>Depth-based differentiation of microbial function through sediment-hosted aquifers and enrichment of novel symbionts in the deep terrestrial subsurface.</title>
        <authorList>
            <person name="Probst A.J."/>
            <person name="Ladd B."/>
            <person name="Jarett J.K."/>
            <person name="Geller-Mcgrath D.E."/>
            <person name="Sieber C.M.K."/>
            <person name="Emerson J.B."/>
            <person name="Anantharaman K."/>
            <person name="Thomas B.C."/>
            <person name="Malmstrom R."/>
            <person name="Stieglmeier M."/>
            <person name="Klingl A."/>
            <person name="Woyke T."/>
            <person name="Ryan C.M."/>
            <person name="Banfield J.F."/>
        </authorList>
    </citation>
    <scope>NUCLEOTIDE SEQUENCE [LARGE SCALE GENOMIC DNA]</scope>
</reference>
<comment type="catalytic activity">
    <reaction evidence="1 7">
        <text>Cleavage of hydrophobic, N-terminal signal or leader sequences from secreted and periplasmic proteins.</text>
        <dbReference type="EC" id="3.4.21.89"/>
    </reaction>
</comment>
<dbReference type="EMBL" id="PFBD01000028">
    <property type="protein sequence ID" value="PIR86698.1"/>
    <property type="molecule type" value="Genomic_DNA"/>
</dbReference>
<dbReference type="PROSITE" id="PS00501">
    <property type="entry name" value="SPASE_I_1"/>
    <property type="match status" value="1"/>
</dbReference>